<dbReference type="RefSeq" id="WP_146535996.1">
    <property type="nucleotide sequence ID" value="NZ_SJPX01000004.1"/>
</dbReference>
<comment type="caution">
    <text evidence="1">The sequence shown here is derived from an EMBL/GenBank/DDBJ whole genome shotgun (WGS) entry which is preliminary data.</text>
</comment>
<dbReference type="AlphaFoldDB" id="A0A5C6EN16"/>
<reference evidence="1 2" key="1">
    <citation type="submission" date="2019-02" db="EMBL/GenBank/DDBJ databases">
        <title>Deep-cultivation of Planctomycetes and their phenomic and genomic characterization uncovers novel biology.</title>
        <authorList>
            <person name="Wiegand S."/>
            <person name="Jogler M."/>
            <person name="Boedeker C."/>
            <person name="Pinto D."/>
            <person name="Vollmers J."/>
            <person name="Rivas-Marin E."/>
            <person name="Kohn T."/>
            <person name="Peeters S.H."/>
            <person name="Heuer A."/>
            <person name="Rast P."/>
            <person name="Oberbeckmann S."/>
            <person name="Bunk B."/>
            <person name="Jeske O."/>
            <person name="Meyerdierks A."/>
            <person name="Storesund J.E."/>
            <person name="Kallscheuer N."/>
            <person name="Luecker S."/>
            <person name="Lage O.M."/>
            <person name="Pohl T."/>
            <person name="Merkel B.J."/>
            <person name="Hornburger P."/>
            <person name="Mueller R.-W."/>
            <person name="Bruemmer F."/>
            <person name="Labrenz M."/>
            <person name="Spormann A.M."/>
            <person name="Op Den Camp H."/>
            <person name="Overmann J."/>
            <person name="Amann R."/>
            <person name="Jetten M.S.M."/>
            <person name="Mascher T."/>
            <person name="Medema M.H."/>
            <person name="Devos D.P."/>
            <person name="Kaster A.-K."/>
            <person name="Ovreas L."/>
            <person name="Rohde M."/>
            <person name="Galperin M.Y."/>
            <person name="Jogler C."/>
        </authorList>
    </citation>
    <scope>NUCLEOTIDE SEQUENCE [LARGE SCALE GENOMIC DNA]</scope>
    <source>
        <strain evidence="1 2">Poly59</strain>
    </source>
</reference>
<keyword evidence="2" id="KW-1185">Reference proteome</keyword>
<dbReference type="EMBL" id="SJPX01000004">
    <property type="protein sequence ID" value="TWU49800.1"/>
    <property type="molecule type" value="Genomic_DNA"/>
</dbReference>
<evidence type="ECO:0000313" key="1">
    <source>
        <dbReference type="EMBL" id="TWU49800.1"/>
    </source>
</evidence>
<protein>
    <submittedName>
        <fullName evidence="1">Uncharacterized protein</fullName>
    </submittedName>
</protein>
<name>A0A5C6EN16_9BACT</name>
<organism evidence="1 2">
    <name type="scientific">Rubripirellula reticaptiva</name>
    <dbReference type="NCBI Taxonomy" id="2528013"/>
    <lineage>
        <taxon>Bacteria</taxon>
        <taxon>Pseudomonadati</taxon>
        <taxon>Planctomycetota</taxon>
        <taxon>Planctomycetia</taxon>
        <taxon>Pirellulales</taxon>
        <taxon>Pirellulaceae</taxon>
        <taxon>Rubripirellula</taxon>
    </lineage>
</organism>
<gene>
    <name evidence="1" type="ORF">Poly59_44250</name>
</gene>
<evidence type="ECO:0000313" key="2">
    <source>
        <dbReference type="Proteomes" id="UP000317977"/>
    </source>
</evidence>
<sequence>MSVAKPKLENSKRQTKQLIMVGLLSVGLVIAILAQPSGPEGSACRQTIDASVGTTLAGVSAVPMSVHQVAPAPMDFSAMTLLPKTGLATIAERRLFVPPKPLDTQPTRDSAATVQAVYGSRSKHAALMGKMIVKNGQTLNNGAAVATVTANGVHLQSTNPKTLGGQ</sequence>
<accession>A0A5C6EN16</accession>
<proteinExistence type="predicted"/>
<dbReference type="Proteomes" id="UP000317977">
    <property type="component" value="Unassembled WGS sequence"/>
</dbReference>
<dbReference type="OrthoDB" id="9903308at2"/>